<feature type="domain" description="Carbohydrate kinase PfkB" evidence="3">
    <location>
        <begin position="6"/>
        <end position="185"/>
    </location>
</feature>
<evidence type="ECO:0000256" key="2">
    <source>
        <dbReference type="ARBA" id="ARBA00022777"/>
    </source>
</evidence>
<name>A0A382Z5E9_9ZZZZ</name>
<dbReference type="SUPFAM" id="SSF53613">
    <property type="entry name" value="Ribokinase-like"/>
    <property type="match status" value="1"/>
</dbReference>
<keyword evidence="2" id="KW-0418">Kinase</keyword>
<dbReference type="InterPro" id="IPR011611">
    <property type="entry name" value="PfkB_dom"/>
</dbReference>
<gene>
    <name evidence="4" type="ORF">METZ01_LOCUS443566</name>
</gene>
<sequence>MNILGIGDADIDIFIEVDKVPSHDEKVFSKSTSQCVGGMVLNFLICLKNLGNSCEFVGVIGEDKFGDKILSFLKEFSIVIDNIVIDKEGETYYCYVILDDLGEKSLIIVPTNCLFISEKKIKEKFFLRKTHVHTTSGDIDTAFKVINLAKKNKVSVSIDVENVDDFGLFSKLISNVDLLFINFNTFKKIGFEDLSKGLE</sequence>
<feature type="non-terminal residue" evidence="4">
    <location>
        <position position="199"/>
    </location>
</feature>
<organism evidence="4">
    <name type="scientific">marine metagenome</name>
    <dbReference type="NCBI Taxonomy" id="408172"/>
    <lineage>
        <taxon>unclassified sequences</taxon>
        <taxon>metagenomes</taxon>
        <taxon>ecological metagenomes</taxon>
    </lineage>
</organism>
<dbReference type="PANTHER" id="PTHR10584:SF166">
    <property type="entry name" value="RIBOKINASE"/>
    <property type="match status" value="1"/>
</dbReference>
<dbReference type="Pfam" id="PF00294">
    <property type="entry name" value="PfkB"/>
    <property type="match status" value="1"/>
</dbReference>
<evidence type="ECO:0000313" key="4">
    <source>
        <dbReference type="EMBL" id="SVD90712.1"/>
    </source>
</evidence>
<dbReference type="InterPro" id="IPR029056">
    <property type="entry name" value="Ribokinase-like"/>
</dbReference>
<evidence type="ECO:0000259" key="3">
    <source>
        <dbReference type="Pfam" id="PF00294"/>
    </source>
</evidence>
<proteinExistence type="predicted"/>
<dbReference type="PANTHER" id="PTHR10584">
    <property type="entry name" value="SUGAR KINASE"/>
    <property type="match status" value="1"/>
</dbReference>
<keyword evidence="1" id="KW-0808">Transferase</keyword>
<dbReference type="AlphaFoldDB" id="A0A382Z5E9"/>
<dbReference type="GO" id="GO:0016301">
    <property type="term" value="F:kinase activity"/>
    <property type="evidence" value="ECO:0007669"/>
    <property type="project" value="UniProtKB-KW"/>
</dbReference>
<protein>
    <recommendedName>
        <fullName evidence="3">Carbohydrate kinase PfkB domain-containing protein</fullName>
    </recommendedName>
</protein>
<reference evidence="4" key="1">
    <citation type="submission" date="2018-05" db="EMBL/GenBank/DDBJ databases">
        <authorList>
            <person name="Lanie J.A."/>
            <person name="Ng W.-L."/>
            <person name="Kazmierczak K.M."/>
            <person name="Andrzejewski T.M."/>
            <person name="Davidsen T.M."/>
            <person name="Wayne K.J."/>
            <person name="Tettelin H."/>
            <person name="Glass J.I."/>
            <person name="Rusch D."/>
            <person name="Podicherti R."/>
            <person name="Tsui H.-C.T."/>
            <person name="Winkler M.E."/>
        </authorList>
    </citation>
    <scope>NUCLEOTIDE SEQUENCE</scope>
</reference>
<dbReference type="Gene3D" id="3.40.1190.20">
    <property type="match status" value="1"/>
</dbReference>
<dbReference type="EMBL" id="UINC01181159">
    <property type="protein sequence ID" value="SVD90712.1"/>
    <property type="molecule type" value="Genomic_DNA"/>
</dbReference>
<evidence type="ECO:0000256" key="1">
    <source>
        <dbReference type="ARBA" id="ARBA00022679"/>
    </source>
</evidence>
<accession>A0A382Z5E9</accession>